<dbReference type="InterPro" id="IPR020103">
    <property type="entry name" value="PsdUridine_synth_cat_dom_sf"/>
</dbReference>
<organism evidence="5 6">
    <name type="scientific">Sanguibacter antarcticus</name>
    <dbReference type="NCBI Taxonomy" id="372484"/>
    <lineage>
        <taxon>Bacteria</taxon>
        <taxon>Bacillati</taxon>
        <taxon>Actinomycetota</taxon>
        <taxon>Actinomycetes</taxon>
        <taxon>Micrococcales</taxon>
        <taxon>Sanguibacteraceae</taxon>
        <taxon>Sanguibacter</taxon>
    </lineage>
</organism>
<dbReference type="InterPro" id="IPR006224">
    <property type="entry name" value="PsdUridine_synth_RluA-like_CS"/>
</dbReference>
<evidence type="ECO:0000313" key="5">
    <source>
        <dbReference type="EMBL" id="PFG33959.1"/>
    </source>
</evidence>
<evidence type="ECO:0000259" key="4">
    <source>
        <dbReference type="Pfam" id="PF00849"/>
    </source>
</evidence>
<sequence length="328" mass="36848">MRTPPLPVRDGLNPVRLQLPQRGVTSGPGHVPGTDEHTVWLTVLDYLVARFPADESRLREKVAGREVVDDRGQPVDETTPFVPGGAVSLYRDPPVESRVPFEIDVLHEDDDLLVVDKPHFLATMPRGAYVVESVVVRLRRATGLSEISPAHRLDRVTAGVLVLTKRREVRGRYQELFARRRVVKTYEAVSAGQPDVGLPHVVRNRVVKERGVLQAEIVSGEPNTETRIEMLDQCTDPVQGVLRRFRLYPRTGKIHQLRLHMASIGSPILNDNFYPSFYDVAPDDYAAPVQLLARSLAFDDPVTGRRREFVSRRELAAWVPPEQSAGDR</sequence>
<dbReference type="SUPFAM" id="SSF55120">
    <property type="entry name" value="Pseudouridine synthase"/>
    <property type="match status" value="1"/>
</dbReference>
<comment type="caution">
    <text evidence="5">The sequence shown here is derived from an EMBL/GenBank/DDBJ whole genome shotgun (WGS) entry which is preliminary data.</text>
</comment>
<dbReference type="RefSeq" id="WP_098455075.1">
    <property type="nucleotide sequence ID" value="NZ_PDJG01000001.1"/>
</dbReference>
<dbReference type="AlphaFoldDB" id="A0A2A9E6X4"/>
<dbReference type="InterPro" id="IPR006145">
    <property type="entry name" value="PsdUridine_synth_RsuA/RluA"/>
</dbReference>
<proteinExistence type="predicted"/>
<dbReference type="Pfam" id="PF00849">
    <property type="entry name" value="PseudoU_synth_2"/>
    <property type="match status" value="1"/>
</dbReference>
<dbReference type="OrthoDB" id="9807829at2"/>
<dbReference type="InterPro" id="IPR050188">
    <property type="entry name" value="RluA_PseudoU_synthase"/>
</dbReference>
<dbReference type="GO" id="GO:0140098">
    <property type="term" value="F:catalytic activity, acting on RNA"/>
    <property type="evidence" value="ECO:0007669"/>
    <property type="project" value="UniProtKB-ARBA"/>
</dbReference>
<dbReference type="PANTHER" id="PTHR21600:SF84">
    <property type="entry name" value="PSEUDOURIDINE SYNTHASE RSUA_RLUA-LIKE DOMAIN-CONTAINING PROTEIN"/>
    <property type="match status" value="1"/>
</dbReference>
<evidence type="ECO:0000256" key="1">
    <source>
        <dbReference type="ARBA" id="ARBA00000073"/>
    </source>
</evidence>
<protein>
    <recommendedName>
        <fullName evidence="2">RNA pseudouridylate synthase</fullName>
    </recommendedName>
    <alternativeName>
        <fullName evidence="3">RNA-uridine isomerase</fullName>
    </alternativeName>
</protein>
<evidence type="ECO:0000313" key="6">
    <source>
        <dbReference type="Proteomes" id="UP000225548"/>
    </source>
</evidence>
<dbReference type="Gene3D" id="3.30.2350.10">
    <property type="entry name" value="Pseudouridine synthase"/>
    <property type="match status" value="1"/>
</dbReference>
<reference evidence="5 6" key="1">
    <citation type="submission" date="2017-10" db="EMBL/GenBank/DDBJ databases">
        <title>Sequencing the genomes of 1000 actinobacteria strains.</title>
        <authorList>
            <person name="Klenk H.-P."/>
        </authorList>
    </citation>
    <scope>NUCLEOTIDE SEQUENCE [LARGE SCALE GENOMIC DNA]</scope>
    <source>
        <strain evidence="5 6">DSM 18966</strain>
    </source>
</reference>
<keyword evidence="6" id="KW-1185">Reference proteome</keyword>
<evidence type="ECO:0000256" key="2">
    <source>
        <dbReference type="ARBA" id="ARBA00031870"/>
    </source>
</evidence>
<gene>
    <name evidence="5" type="ORF">ATL42_1858</name>
</gene>
<dbReference type="GO" id="GO:0003723">
    <property type="term" value="F:RNA binding"/>
    <property type="evidence" value="ECO:0007669"/>
    <property type="project" value="InterPro"/>
</dbReference>
<dbReference type="PANTHER" id="PTHR21600">
    <property type="entry name" value="MITOCHONDRIAL RNA PSEUDOURIDINE SYNTHASE"/>
    <property type="match status" value="1"/>
</dbReference>
<feature type="domain" description="Pseudouridine synthase RsuA/RluA-like" evidence="4">
    <location>
        <begin position="111"/>
        <end position="263"/>
    </location>
</feature>
<comment type="catalytic activity">
    <reaction evidence="1">
        <text>a uridine in RNA = a pseudouridine in RNA</text>
        <dbReference type="Rhea" id="RHEA:48348"/>
        <dbReference type="Rhea" id="RHEA-COMP:12068"/>
        <dbReference type="Rhea" id="RHEA-COMP:12069"/>
        <dbReference type="ChEBI" id="CHEBI:65314"/>
        <dbReference type="ChEBI" id="CHEBI:65315"/>
    </reaction>
</comment>
<dbReference type="Proteomes" id="UP000225548">
    <property type="component" value="Unassembled WGS sequence"/>
</dbReference>
<name>A0A2A9E6X4_9MICO</name>
<evidence type="ECO:0000256" key="3">
    <source>
        <dbReference type="ARBA" id="ARBA00033164"/>
    </source>
</evidence>
<dbReference type="GO" id="GO:0000455">
    <property type="term" value="P:enzyme-directed rRNA pseudouridine synthesis"/>
    <property type="evidence" value="ECO:0007669"/>
    <property type="project" value="TreeGrafter"/>
</dbReference>
<accession>A0A2A9E6X4</accession>
<dbReference type="EMBL" id="PDJG01000001">
    <property type="protein sequence ID" value="PFG33959.1"/>
    <property type="molecule type" value="Genomic_DNA"/>
</dbReference>
<dbReference type="GO" id="GO:0009982">
    <property type="term" value="F:pseudouridine synthase activity"/>
    <property type="evidence" value="ECO:0007669"/>
    <property type="project" value="InterPro"/>
</dbReference>
<dbReference type="PROSITE" id="PS01129">
    <property type="entry name" value="PSI_RLU"/>
    <property type="match status" value="1"/>
</dbReference>